<dbReference type="InterPro" id="IPR027417">
    <property type="entry name" value="P-loop_NTPase"/>
</dbReference>
<dbReference type="SUPFAM" id="SSF52540">
    <property type="entry name" value="P-loop containing nucleoside triphosphate hydrolases"/>
    <property type="match status" value="1"/>
</dbReference>
<name>A0AAC9I751_9FLAO</name>
<accession>A0AAC9I751</accession>
<dbReference type="KEGG" id="fgl:EM308_14070"/>
<dbReference type="InterPro" id="IPR018647">
    <property type="entry name" value="SLFN_3-like_DNA/RNA_helicase"/>
</dbReference>
<evidence type="ECO:0000313" key="2">
    <source>
        <dbReference type="EMBL" id="AOW10536.1"/>
    </source>
</evidence>
<reference evidence="2 3" key="1">
    <citation type="submission" date="2016-10" db="EMBL/GenBank/DDBJ databases">
        <title>Flavobacterium gilvum sp. nov., isolated from stream water.</title>
        <authorList>
            <person name="Shin S.-K."/>
            <person name="Cho Y.-J."/>
            <person name="Yi H."/>
        </authorList>
    </citation>
    <scope>NUCLEOTIDE SEQUENCE [LARGE SCALE GENOMIC DNA]</scope>
    <source>
        <strain evidence="2 3">EM1308</strain>
    </source>
</reference>
<feature type="domain" description="Schlafen group 3-like DNA/RNA helicase" evidence="1">
    <location>
        <begin position="261"/>
        <end position="606"/>
    </location>
</feature>
<gene>
    <name evidence="2" type="ORF">EM308_14070</name>
</gene>
<keyword evidence="3" id="KW-1185">Reference proteome</keyword>
<dbReference type="AlphaFoldDB" id="A0AAC9I751"/>
<dbReference type="RefSeq" id="WP_051877837.1">
    <property type="nucleotide sequence ID" value="NZ_CP017479.1"/>
</dbReference>
<protein>
    <submittedName>
        <fullName evidence="2">AAA family ATPase</fullName>
    </submittedName>
</protein>
<proteinExistence type="predicted"/>
<dbReference type="Proteomes" id="UP000175968">
    <property type="component" value="Chromosome"/>
</dbReference>
<dbReference type="Gene3D" id="3.40.50.300">
    <property type="entry name" value="P-loop containing nucleotide triphosphate hydrolases"/>
    <property type="match status" value="1"/>
</dbReference>
<organism evidence="2 3">
    <name type="scientific">Flavobacterium gilvum</name>
    <dbReference type="NCBI Taxonomy" id="1492737"/>
    <lineage>
        <taxon>Bacteria</taxon>
        <taxon>Pseudomonadati</taxon>
        <taxon>Bacteroidota</taxon>
        <taxon>Flavobacteriia</taxon>
        <taxon>Flavobacteriales</taxon>
        <taxon>Flavobacteriaceae</taxon>
        <taxon>Flavobacterium</taxon>
    </lineage>
</organism>
<evidence type="ECO:0000259" key="1">
    <source>
        <dbReference type="Pfam" id="PF09848"/>
    </source>
</evidence>
<sequence length="632" mass="72625">MIVYQNSKKSFIEDVISNNIENVIHDFFQQKLGQKTTSGEISSWKNSMQYMNNVLNDAEIPNDAGVIIEYQIPQTSKRIDFILTGQDEYEKTYAILIELKQWSEAEITDKEAIVTTFVGKRYREATHPSYQVWSYASLLEGFNEAVYTSDIILKPCAYLHNYTSDNKIDNIIYKEYIDKAPLFFKNDTYKLRDFIKQFVKFGDKKNIMFEIDGGRIRPSKNLADNLSSMLKGNNEFLMIDDQKVVYENALALAKKATFNNKQVLIVQGGPGTGKSVVAINLLVKLTSQKLLAQYVTKNAAPRAVYETKLKGSFRKSEITNFFTSSGSFINTMPNIFDALIVDEAHRLNAKSGMFKNLGENQIKEIIHSSKFSIFFIDENQKVAIHDIGEIDEIIKLAKEQNAEVTKLELNSQFRCNGSDGYLAWLDYILQIRETANTSLDSEEYDFKVFDNPSELRDSIFEKNLINNKARLVAGYCWPWLSKKDFNAKDIIFPEFDFAMKWNLTEDGMKWVIQPESVNEIGCIHTCQGLEVDYIGIIVGEDLTVRNGIVMVDPSKRDSNDSTIRGYKSMMKSNQEYTKELMRNIIKNTYRTLMTRGMKGCYIYCVDKETNQYFKDLIKSNTLIDLVNVNRAF</sequence>
<dbReference type="Pfam" id="PF09848">
    <property type="entry name" value="SLFN-g3_helicase"/>
    <property type="match status" value="1"/>
</dbReference>
<dbReference type="EMBL" id="CP017479">
    <property type="protein sequence ID" value="AOW10536.1"/>
    <property type="molecule type" value="Genomic_DNA"/>
</dbReference>
<evidence type="ECO:0000313" key="3">
    <source>
        <dbReference type="Proteomes" id="UP000175968"/>
    </source>
</evidence>